<dbReference type="GO" id="GO:0004130">
    <property type="term" value="F:cytochrome-c peroxidase activity"/>
    <property type="evidence" value="ECO:0007669"/>
    <property type="project" value="TreeGrafter"/>
</dbReference>
<evidence type="ECO:0000256" key="4">
    <source>
        <dbReference type="PROSITE-ProRule" id="PRU00433"/>
    </source>
</evidence>
<dbReference type="SUPFAM" id="SSF46626">
    <property type="entry name" value="Cytochrome c"/>
    <property type="match status" value="1"/>
</dbReference>
<protein>
    <recommendedName>
        <fullName evidence="6">Cytochrome c domain-containing protein</fullName>
    </recommendedName>
</protein>
<dbReference type="Pfam" id="PF21419">
    <property type="entry name" value="RoxA-like_Cyt-c"/>
    <property type="match status" value="1"/>
</dbReference>
<dbReference type="GO" id="GO:0046872">
    <property type="term" value="F:metal ion binding"/>
    <property type="evidence" value="ECO:0007669"/>
    <property type="project" value="UniProtKB-KW"/>
</dbReference>
<keyword evidence="8" id="KW-1185">Reference proteome</keyword>
<organism evidence="7">
    <name type="scientific">Tuwongella immobilis</name>
    <dbReference type="NCBI Taxonomy" id="692036"/>
    <lineage>
        <taxon>Bacteria</taxon>
        <taxon>Pseudomonadati</taxon>
        <taxon>Planctomycetota</taxon>
        <taxon>Planctomycetia</taxon>
        <taxon>Gemmatales</taxon>
        <taxon>Gemmataceae</taxon>
        <taxon>Tuwongella</taxon>
    </lineage>
</organism>
<feature type="domain" description="Cytochrome c" evidence="6">
    <location>
        <begin position="288"/>
        <end position="476"/>
    </location>
</feature>
<dbReference type="Pfam" id="PF00034">
    <property type="entry name" value="Cytochrom_C"/>
    <property type="match status" value="1"/>
</dbReference>
<accession>A0A6C2YT37</accession>
<proteinExistence type="predicted"/>
<dbReference type="AlphaFoldDB" id="A0A6C2YT37"/>
<dbReference type="RefSeq" id="WP_232056258.1">
    <property type="nucleotide sequence ID" value="NZ_LR593887.1"/>
</dbReference>
<keyword evidence="2 4" id="KW-0479">Metal-binding</keyword>
<dbReference type="PROSITE" id="PS51007">
    <property type="entry name" value="CYTC"/>
    <property type="match status" value="1"/>
</dbReference>
<dbReference type="InterPro" id="IPR051395">
    <property type="entry name" value="Cytochrome_c_Peroxidase/MauG"/>
</dbReference>
<evidence type="ECO:0000256" key="2">
    <source>
        <dbReference type="ARBA" id="ARBA00022723"/>
    </source>
</evidence>
<keyword evidence="3 4" id="KW-0408">Iron</keyword>
<reference evidence="7" key="1">
    <citation type="submission" date="2019-04" db="EMBL/GenBank/DDBJ databases">
        <authorList>
            <consortium name="Science for Life Laboratories"/>
        </authorList>
    </citation>
    <scope>NUCLEOTIDE SEQUENCE</scope>
    <source>
        <strain evidence="7">MBLW1</strain>
    </source>
</reference>
<dbReference type="Proteomes" id="UP000464378">
    <property type="component" value="Chromosome"/>
</dbReference>
<dbReference type="InParanoid" id="A0A6C2YT37"/>
<name>A0A6C2YT37_9BACT</name>
<sequence length="476" mass="52586">MRRFARVGMCLGLGICLGIGITVAGRLATAAPPEKRTEPAAENSAPRAKSPAAERGEQFLTETAYVPAIWGRSAYESLWKHWPNAPREKPADYLAAIFDQYGLPPAPYPNHGLPMGLRQANSLLYRQGVTLDCMICHGGSIFGKSYVGLGNTTLDLQAVMEDFNRAEGRNPKTPYQFCQTRGTNEAGATSVYLLGYRNPDLSLRKFVNLDVNDNLCEDVPAWWLLKKKSTMYYNGGADARSVRSIMQFMMSPLNSRQAFEKAEPQFRDILQFIKSIESPKYPLPVNRELAALGATLFAQNCASCHGTYGDSPTYPNKVISLAKIGTDPTRFNGVTPKFGEAYNASWFAQEATDGAGKGYPAMETAGYQAPPLDGLWATAPYLHNGSCPTVYHVLNSAARPARFTRSFRTTEADYDSVKLGWKVQVLSTPTPKQLPDRERRKIYDTALPGRSNQGHTYGDALTDDERFAIIEYLKTL</sequence>
<feature type="region of interest" description="Disordered" evidence="5">
    <location>
        <begin position="32"/>
        <end position="54"/>
    </location>
</feature>
<dbReference type="EMBL" id="LR586016">
    <property type="protein sequence ID" value="VIP04085.1"/>
    <property type="molecule type" value="Genomic_DNA"/>
</dbReference>
<dbReference type="InterPro" id="IPR009056">
    <property type="entry name" value="Cyt_c-like_dom"/>
</dbReference>
<keyword evidence="1 4" id="KW-0349">Heme</keyword>
<evidence type="ECO:0000256" key="1">
    <source>
        <dbReference type="ARBA" id="ARBA00022617"/>
    </source>
</evidence>
<dbReference type="GO" id="GO:0020037">
    <property type="term" value="F:heme binding"/>
    <property type="evidence" value="ECO:0007669"/>
    <property type="project" value="InterPro"/>
</dbReference>
<evidence type="ECO:0000256" key="3">
    <source>
        <dbReference type="ARBA" id="ARBA00023004"/>
    </source>
</evidence>
<evidence type="ECO:0000256" key="5">
    <source>
        <dbReference type="SAM" id="MobiDB-lite"/>
    </source>
</evidence>
<dbReference type="Gene3D" id="1.10.760.10">
    <property type="entry name" value="Cytochrome c-like domain"/>
    <property type="match status" value="1"/>
</dbReference>
<dbReference type="PANTHER" id="PTHR30600">
    <property type="entry name" value="CYTOCHROME C PEROXIDASE-RELATED"/>
    <property type="match status" value="1"/>
</dbReference>
<evidence type="ECO:0000313" key="8">
    <source>
        <dbReference type="Proteomes" id="UP000464378"/>
    </source>
</evidence>
<dbReference type="InterPro" id="IPR036909">
    <property type="entry name" value="Cyt_c-like_dom_sf"/>
</dbReference>
<evidence type="ECO:0000313" key="7">
    <source>
        <dbReference type="EMBL" id="VIP04085.1"/>
    </source>
</evidence>
<gene>
    <name evidence="7" type="ORF">GMBLW1_51080</name>
</gene>
<dbReference type="GO" id="GO:0009055">
    <property type="term" value="F:electron transfer activity"/>
    <property type="evidence" value="ECO:0007669"/>
    <property type="project" value="InterPro"/>
</dbReference>
<dbReference type="PANTHER" id="PTHR30600:SF9">
    <property type="entry name" value="BLR7738 PROTEIN"/>
    <property type="match status" value="1"/>
</dbReference>
<evidence type="ECO:0000259" key="6">
    <source>
        <dbReference type="PROSITE" id="PS51007"/>
    </source>
</evidence>
<dbReference type="EMBL" id="LR593887">
    <property type="protein sequence ID" value="VTS05537.1"/>
    <property type="molecule type" value="Genomic_DNA"/>
</dbReference>
<dbReference type="KEGG" id="tim:GMBLW1_51080"/>